<sequence length="42" mass="4629">MKIYRSQNQAGLNQNSPKRPPRKGAPAIHSGKTFGLRLAIII</sequence>
<comment type="caution">
    <text evidence="2">The sequence shown here is derived from an EMBL/GenBank/DDBJ whole genome shotgun (WGS) entry which is preliminary data.</text>
</comment>
<evidence type="ECO:0000313" key="2">
    <source>
        <dbReference type="EMBL" id="ETD25000.1"/>
    </source>
</evidence>
<gene>
    <name evidence="2" type="ORF">HMPREF2086_00335</name>
</gene>
<proteinExistence type="predicted"/>
<accession>V8CDC3</accession>
<organism evidence="2 3">
    <name type="scientific">Helicobacter macacae MIT 99-5501</name>
    <dbReference type="NCBI Taxonomy" id="1357400"/>
    <lineage>
        <taxon>Bacteria</taxon>
        <taxon>Pseudomonadati</taxon>
        <taxon>Campylobacterota</taxon>
        <taxon>Epsilonproteobacteria</taxon>
        <taxon>Campylobacterales</taxon>
        <taxon>Helicobacteraceae</taxon>
        <taxon>Helicobacter</taxon>
    </lineage>
</organism>
<feature type="compositionally biased region" description="Polar residues" evidence="1">
    <location>
        <begin position="1"/>
        <end position="17"/>
    </location>
</feature>
<dbReference type="STRING" id="1357400.HMPREF2086_00335"/>
<dbReference type="Proteomes" id="UP000018731">
    <property type="component" value="Unassembled WGS sequence"/>
</dbReference>
<keyword evidence="3" id="KW-1185">Reference proteome</keyword>
<dbReference type="RefSeq" id="WP_023927002.1">
    <property type="nucleotide sequence ID" value="NZ_KI669454.1"/>
</dbReference>
<protein>
    <submittedName>
        <fullName evidence="2">Uncharacterized protein</fullName>
    </submittedName>
</protein>
<evidence type="ECO:0000313" key="3">
    <source>
        <dbReference type="Proteomes" id="UP000018731"/>
    </source>
</evidence>
<feature type="region of interest" description="Disordered" evidence="1">
    <location>
        <begin position="1"/>
        <end position="29"/>
    </location>
</feature>
<reference evidence="2 3" key="1">
    <citation type="journal article" date="2014" name="Genome Announc.">
        <title>Draft genome sequences of six enterohepatic helicobacter species isolated from humans and one from rhesus macaques.</title>
        <authorList>
            <person name="Shen Z."/>
            <person name="Sheh A."/>
            <person name="Young S.K."/>
            <person name="Abouelliel A."/>
            <person name="Ward D.V."/>
            <person name="Earl A.M."/>
            <person name="Fox J.G."/>
        </authorList>
    </citation>
    <scope>NUCLEOTIDE SEQUENCE [LARGE SCALE GENOMIC DNA]</scope>
    <source>
        <strain evidence="2 3">MIT 99-5501</strain>
    </source>
</reference>
<dbReference type="AlphaFoldDB" id="V8CDC3"/>
<evidence type="ECO:0000256" key="1">
    <source>
        <dbReference type="SAM" id="MobiDB-lite"/>
    </source>
</evidence>
<name>V8CDC3_9HELI</name>
<dbReference type="EMBL" id="AZJI01000001">
    <property type="protein sequence ID" value="ETD25000.1"/>
    <property type="molecule type" value="Genomic_DNA"/>
</dbReference>
<dbReference type="HOGENOM" id="CLU_3252452_0_0_7"/>